<proteinExistence type="predicted"/>
<sequence>MTDHITRLKEALEGVAPAGSWSRHGATVEIEESDEWARVTIQCRANKLINRKVAAYVAAANPDSIRELLAERQSMLEKLEQENAARRQAQEENVELKARLASQRVELMRELRGKMEQADKDARRWQWFCNNASSGSIGFSSSSWFDASDLRDGTASRIIDAAIASQEGGRDG</sequence>
<protein>
    <submittedName>
        <fullName evidence="1">Uncharacterized protein</fullName>
    </submittedName>
</protein>
<keyword evidence="2" id="KW-1185">Reference proteome</keyword>
<dbReference type="Proteomes" id="UP000060699">
    <property type="component" value="Chromosome"/>
</dbReference>
<dbReference type="AlphaFoldDB" id="A0A0U3LJS3"/>
<organism evidence="1 2">
    <name type="scientific">Roseateles depolymerans</name>
    <dbReference type="NCBI Taxonomy" id="76731"/>
    <lineage>
        <taxon>Bacteria</taxon>
        <taxon>Pseudomonadati</taxon>
        <taxon>Pseudomonadota</taxon>
        <taxon>Betaproteobacteria</taxon>
        <taxon>Burkholderiales</taxon>
        <taxon>Sphaerotilaceae</taxon>
        <taxon>Roseateles</taxon>
    </lineage>
</organism>
<name>A0A0U3LJS3_9BURK</name>
<dbReference type="RefSeq" id="WP_058934901.1">
    <property type="nucleotide sequence ID" value="NZ_CP013729.1"/>
</dbReference>
<dbReference type="KEGG" id="rdp:RD2015_2186"/>
<evidence type="ECO:0000313" key="1">
    <source>
        <dbReference type="EMBL" id="ALV06658.1"/>
    </source>
</evidence>
<gene>
    <name evidence="1" type="ORF">RD2015_2186</name>
</gene>
<dbReference type="EMBL" id="CP013729">
    <property type="protein sequence ID" value="ALV06658.1"/>
    <property type="molecule type" value="Genomic_DNA"/>
</dbReference>
<accession>A0A0U3LJS3</accession>
<evidence type="ECO:0000313" key="2">
    <source>
        <dbReference type="Proteomes" id="UP000060699"/>
    </source>
</evidence>
<reference evidence="1 2" key="1">
    <citation type="submission" date="2015-12" db="EMBL/GenBank/DDBJ databases">
        <title>Complete genome of Roseateles depolymerans KCTC 42856.</title>
        <authorList>
            <person name="Kim K.M."/>
        </authorList>
    </citation>
    <scope>NUCLEOTIDE SEQUENCE [LARGE SCALE GENOMIC DNA]</scope>
    <source>
        <strain evidence="1 2">KCTC 42856</strain>
    </source>
</reference>
<dbReference type="STRING" id="76731.RD2015_2186"/>